<protein>
    <submittedName>
        <fullName evidence="3">Uncharacterized protein</fullName>
    </submittedName>
</protein>
<keyword evidence="4" id="KW-1185">Reference proteome</keyword>
<feature type="coiled-coil region" evidence="1">
    <location>
        <begin position="12"/>
        <end position="80"/>
    </location>
</feature>
<evidence type="ECO:0000313" key="3">
    <source>
        <dbReference type="EMBL" id="KRT36162.1"/>
    </source>
</evidence>
<organism evidence="3 4">
    <name type="scientific">Acetomicrobium hydrogeniformans ATCC BAA-1850</name>
    <dbReference type="NCBI Taxonomy" id="592015"/>
    <lineage>
        <taxon>Bacteria</taxon>
        <taxon>Thermotogati</taxon>
        <taxon>Synergistota</taxon>
        <taxon>Synergistia</taxon>
        <taxon>Synergistales</taxon>
        <taxon>Acetomicrobiaceae</taxon>
        <taxon>Acetomicrobium</taxon>
    </lineage>
</organism>
<evidence type="ECO:0000256" key="1">
    <source>
        <dbReference type="SAM" id="Coils"/>
    </source>
</evidence>
<proteinExistence type="predicted"/>
<feature type="compositionally biased region" description="Basic and acidic residues" evidence="2">
    <location>
        <begin position="124"/>
        <end position="133"/>
    </location>
</feature>
<dbReference type="Proteomes" id="UP000005273">
    <property type="component" value="Unassembled WGS sequence"/>
</dbReference>
<keyword evidence="1" id="KW-0175">Coiled coil</keyword>
<evidence type="ECO:0000256" key="2">
    <source>
        <dbReference type="SAM" id="MobiDB-lite"/>
    </source>
</evidence>
<dbReference type="OrthoDB" id="9989088at2"/>
<reference evidence="4" key="1">
    <citation type="submission" date="2012-09" db="EMBL/GenBank/DDBJ databases">
        <authorList>
            <person name="Weinstock G."/>
            <person name="Sodergren E."/>
            <person name="Clifton S."/>
            <person name="Fulton L."/>
            <person name="Fulton B."/>
            <person name="Courtney L."/>
            <person name="Fronick C."/>
            <person name="Harrison M."/>
            <person name="Strong C."/>
            <person name="Farmer C."/>
            <person name="Delehaunty K."/>
            <person name="Markovic C."/>
            <person name="Hall O."/>
            <person name="Minx P."/>
            <person name="Tomlinson C."/>
            <person name="Mitreva M."/>
            <person name="Nelson J."/>
            <person name="Hou S."/>
            <person name="Wollam A."/>
            <person name="Pepin K.H."/>
            <person name="Johnson M."/>
            <person name="Bhonagiri V."/>
            <person name="Nash W.E."/>
            <person name="Suruliraj S."/>
            <person name="Warren W."/>
            <person name="Chinwalla A."/>
            <person name="Mardis E.R."/>
            <person name="Wilson R.K."/>
        </authorList>
    </citation>
    <scope>NUCLEOTIDE SEQUENCE [LARGE SCALE GENOMIC DNA]</scope>
    <source>
        <strain evidence="4">OS1</strain>
    </source>
</reference>
<dbReference type="AlphaFoldDB" id="A0A0T5XD22"/>
<accession>A0A0T5XD22</accession>
<dbReference type="RefSeq" id="WP_057940946.1">
    <property type="nucleotide sequence ID" value="NZ_ACJX03000001.1"/>
</dbReference>
<dbReference type="EMBL" id="ACJX03000001">
    <property type="protein sequence ID" value="KRT36162.1"/>
    <property type="molecule type" value="Genomic_DNA"/>
</dbReference>
<name>A0A0T5XD22_9BACT</name>
<dbReference type="STRING" id="592015.HMPREF1705_03427"/>
<evidence type="ECO:0000313" key="4">
    <source>
        <dbReference type="Proteomes" id="UP000005273"/>
    </source>
</evidence>
<sequence length="133" mass="15609">MNNKDGETDGIYDDLTEELESFKNLLEIEYKQRIAEANKTREETLKQIQEMYTKRMELFKQGLKKEEETLLLQAHELETKYQDLAKDMTGKIDKPGLIDAIISEISHDLWPNLDRGSEEEGNIEDWKRGMDEV</sequence>
<feature type="region of interest" description="Disordered" evidence="2">
    <location>
        <begin position="113"/>
        <end position="133"/>
    </location>
</feature>
<comment type="caution">
    <text evidence="3">The sequence shown here is derived from an EMBL/GenBank/DDBJ whole genome shotgun (WGS) entry which is preliminary data.</text>
</comment>
<gene>
    <name evidence="3" type="ORF">HMPREF1705_03427</name>
</gene>